<evidence type="ECO:0000313" key="3">
    <source>
        <dbReference type="Proteomes" id="UP000319130"/>
    </source>
</evidence>
<dbReference type="Proteomes" id="UP000319130">
    <property type="component" value="Unassembled WGS sequence"/>
</dbReference>
<keyword evidence="1" id="KW-1133">Transmembrane helix</keyword>
<protein>
    <recommendedName>
        <fullName evidence="4">DUF4175 domain-containing protein</fullName>
    </recommendedName>
</protein>
<feature type="transmembrane region" description="Helical" evidence="1">
    <location>
        <begin position="7"/>
        <end position="25"/>
    </location>
</feature>
<reference evidence="2 3" key="1">
    <citation type="submission" date="2019-03" db="EMBL/GenBank/DDBJ databases">
        <title>Metabolic potential of uncultured bacteria and archaea associated with petroleum seepage in deep-sea sediments.</title>
        <authorList>
            <person name="Dong X."/>
            <person name="Hubert C."/>
        </authorList>
    </citation>
    <scope>NUCLEOTIDE SEQUENCE [LARGE SCALE GENOMIC DNA]</scope>
    <source>
        <strain evidence="2">E29_bin52</strain>
    </source>
</reference>
<accession>A0A523VVP3</accession>
<dbReference type="EMBL" id="SOIZ01000394">
    <property type="protein sequence ID" value="TET58836.1"/>
    <property type="molecule type" value="Genomic_DNA"/>
</dbReference>
<gene>
    <name evidence="2" type="ORF">E3J48_08490</name>
</gene>
<evidence type="ECO:0000313" key="2">
    <source>
        <dbReference type="EMBL" id="TET58836.1"/>
    </source>
</evidence>
<sequence>MAWGDRLFWGIVMLIGILFLWVGLLEKFVPIWVGIILGFFALFAMLKYGPRPKERGEGEKGA</sequence>
<comment type="caution">
    <text evidence="2">The sequence shown here is derived from an EMBL/GenBank/DDBJ whole genome shotgun (WGS) entry which is preliminary data.</text>
</comment>
<keyword evidence="1" id="KW-0812">Transmembrane</keyword>
<evidence type="ECO:0000256" key="1">
    <source>
        <dbReference type="SAM" id="Phobius"/>
    </source>
</evidence>
<evidence type="ECO:0008006" key="4">
    <source>
        <dbReference type="Google" id="ProtNLM"/>
    </source>
</evidence>
<keyword evidence="1" id="KW-0472">Membrane</keyword>
<name>A0A523VVP3_UNCAE</name>
<dbReference type="AlphaFoldDB" id="A0A523VVP3"/>
<organism evidence="2 3">
    <name type="scientific">Aerophobetes bacterium</name>
    <dbReference type="NCBI Taxonomy" id="2030807"/>
    <lineage>
        <taxon>Bacteria</taxon>
        <taxon>Candidatus Aerophobota</taxon>
    </lineage>
</organism>
<feature type="transmembrane region" description="Helical" evidence="1">
    <location>
        <begin position="31"/>
        <end position="49"/>
    </location>
</feature>
<proteinExistence type="predicted"/>